<accession>A0A1X7HZD4</accession>
<dbReference type="PROSITE" id="PS00217">
    <property type="entry name" value="SUGAR_TRANSPORT_2"/>
    <property type="match status" value="1"/>
</dbReference>
<sequence>MASYTGTADSASPSPGRADGAACIGEASVSASGATVDIGSILDDGAFTGVQGVVVLLAALSILVDGFDGQLIGYVIPVLIKEWGITRNAFAPVVAAGLAGMAFGSIGAGLVADRLGRRWAIIGSVLLFGVATFSIGFAPNIWMIALLRFIAGLGIGGVLPTSTTLTAEYTPARFRTMAVTVTIVCVPLGGMLAGVLAAHVLPVYGWRGLFMIGGTVTFALALALCAGLRESPRFLARRTHRWPELARLLRAISRPVEADATFVDAREQGHEKHAGFTALFKDQRANDTIAIWIANFMGLLAVYSAFSWLPAMLTGQGLPVAISGRGLMAYNLGGVIGALVCAVAISRFGSRWPLVVCSVGGALSAWALIGVDPLRSANLLVLGLGLHGLFVNAVISTSFALCAYVYPTKVRATGTAAANSFGRMGAILSSFAGAAVITMGGASSYLWMLGAAMAAVTVALALVRRHIPRPGRQ</sequence>
<protein>
    <submittedName>
        <fullName evidence="7">MFS transporter, AAHS family, 4-hydroxybenzoate transporter</fullName>
    </submittedName>
</protein>
<dbReference type="RefSeq" id="WP_085480334.1">
    <property type="nucleotide sequence ID" value="NZ_FXAT01000001.1"/>
</dbReference>
<feature type="transmembrane region" description="Helical" evidence="5">
    <location>
        <begin position="445"/>
        <end position="463"/>
    </location>
</feature>
<evidence type="ECO:0000313" key="7">
    <source>
        <dbReference type="EMBL" id="SMG06695.1"/>
    </source>
</evidence>
<name>A0A1X7HZD4_9BURK</name>
<dbReference type="EMBL" id="FXAT01000001">
    <property type="protein sequence ID" value="SMG06695.1"/>
    <property type="molecule type" value="Genomic_DNA"/>
</dbReference>
<feature type="transmembrane region" description="Helical" evidence="5">
    <location>
        <begin position="119"/>
        <end position="138"/>
    </location>
</feature>
<dbReference type="SUPFAM" id="SSF103473">
    <property type="entry name" value="MFS general substrate transporter"/>
    <property type="match status" value="1"/>
</dbReference>
<dbReference type="InterPro" id="IPR036259">
    <property type="entry name" value="MFS_trans_sf"/>
</dbReference>
<dbReference type="OrthoDB" id="7066727at2"/>
<reference evidence="8" key="1">
    <citation type="submission" date="2017-04" db="EMBL/GenBank/DDBJ databases">
        <authorList>
            <person name="Varghese N."/>
            <person name="Submissions S."/>
        </authorList>
    </citation>
    <scope>NUCLEOTIDE SEQUENCE [LARGE SCALE GENOMIC DNA]</scope>
    <source>
        <strain evidence="8">LMG 29540</strain>
    </source>
</reference>
<dbReference type="GO" id="GO:0046943">
    <property type="term" value="F:carboxylic acid transmembrane transporter activity"/>
    <property type="evidence" value="ECO:0007669"/>
    <property type="project" value="TreeGrafter"/>
</dbReference>
<dbReference type="Pfam" id="PF07690">
    <property type="entry name" value="MFS_1"/>
    <property type="match status" value="1"/>
</dbReference>
<dbReference type="Proteomes" id="UP000193228">
    <property type="component" value="Unassembled WGS sequence"/>
</dbReference>
<feature type="transmembrane region" description="Helical" evidence="5">
    <location>
        <begin position="381"/>
        <end position="406"/>
    </location>
</feature>
<dbReference type="PANTHER" id="PTHR23508">
    <property type="entry name" value="CARBOXYLIC ACID TRANSPORTER PROTEIN HOMOLOG"/>
    <property type="match status" value="1"/>
</dbReference>
<dbReference type="STRING" id="1515439.SAMN06265784_101123"/>
<keyword evidence="8" id="KW-1185">Reference proteome</keyword>
<feature type="transmembrane region" description="Helical" evidence="5">
    <location>
        <begin position="204"/>
        <end position="228"/>
    </location>
</feature>
<keyword evidence="2 5" id="KW-0812">Transmembrane</keyword>
<gene>
    <name evidence="7" type="ORF">SAMN06265784_101123</name>
</gene>
<feature type="transmembrane region" description="Helical" evidence="5">
    <location>
        <begin position="144"/>
        <end position="165"/>
    </location>
</feature>
<evidence type="ECO:0000256" key="3">
    <source>
        <dbReference type="ARBA" id="ARBA00022989"/>
    </source>
</evidence>
<dbReference type="PANTHER" id="PTHR23508:SF10">
    <property type="entry name" value="CARBOXYLIC ACID TRANSPORTER PROTEIN HOMOLOG"/>
    <property type="match status" value="1"/>
</dbReference>
<feature type="transmembrane region" description="Helical" evidence="5">
    <location>
        <begin position="89"/>
        <end position="112"/>
    </location>
</feature>
<comment type="subcellular location">
    <subcellularLocation>
        <location evidence="1">Membrane</location>
        <topology evidence="1">Multi-pass membrane protein</topology>
    </subcellularLocation>
</comment>
<feature type="transmembrane region" description="Helical" evidence="5">
    <location>
        <begin position="352"/>
        <end position="369"/>
    </location>
</feature>
<keyword evidence="4 5" id="KW-0472">Membrane</keyword>
<dbReference type="PROSITE" id="PS00216">
    <property type="entry name" value="SUGAR_TRANSPORT_1"/>
    <property type="match status" value="1"/>
</dbReference>
<proteinExistence type="predicted"/>
<dbReference type="InterPro" id="IPR020846">
    <property type="entry name" value="MFS_dom"/>
</dbReference>
<feature type="transmembrane region" description="Helical" evidence="5">
    <location>
        <begin position="289"/>
        <end position="308"/>
    </location>
</feature>
<evidence type="ECO:0000259" key="6">
    <source>
        <dbReference type="PROSITE" id="PS50850"/>
    </source>
</evidence>
<feature type="transmembrane region" description="Helical" evidence="5">
    <location>
        <begin position="328"/>
        <end position="345"/>
    </location>
</feature>
<feature type="transmembrane region" description="Helical" evidence="5">
    <location>
        <begin position="177"/>
        <end position="198"/>
    </location>
</feature>
<dbReference type="Gene3D" id="1.20.1250.20">
    <property type="entry name" value="MFS general substrate transporter like domains"/>
    <property type="match status" value="1"/>
</dbReference>
<dbReference type="InterPro" id="IPR011701">
    <property type="entry name" value="MFS"/>
</dbReference>
<keyword evidence="3 5" id="KW-1133">Transmembrane helix</keyword>
<evidence type="ECO:0000256" key="5">
    <source>
        <dbReference type="SAM" id="Phobius"/>
    </source>
</evidence>
<dbReference type="AlphaFoldDB" id="A0A1X7HZD4"/>
<evidence type="ECO:0000256" key="4">
    <source>
        <dbReference type="ARBA" id="ARBA00023136"/>
    </source>
</evidence>
<feature type="transmembrane region" description="Helical" evidence="5">
    <location>
        <begin position="418"/>
        <end position="439"/>
    </location>
</feature>
<evidence type="ECO:0000256" key="1">
    <source>
        <dbReference type="ARBA" id="ARBA00004141"/>
    </source>
</evidence>
<evidence type="ECO:0000313" key="8">
    <source>
        <dbReference type="Proteomes" id="UP000193228"/>
    </source>
</evidence>
<dbReference type="InterPro" id="IPR005829">
    <property type="entry name" value="Sugar_transporter_CS"/>
</dbReference>
<feature type="domain" description="Major facilitator superfamily (MFS) profile" evidence="6">
    <location>
        <begin position="54"/>
        <end position="469"/>
    </location>
</feature>
<dbReference type="PROSITE" id="PS50850">
    <property type="entry name" value="MFS"/>
    <property type="match status" value="1"/>
</dbReference>
<organism evidence="7 8">
    <name type="scientific">Paraburkholderia susongensis</name>
    <dbReference type="NCBI Taxonomy" id="1515439"/>
    <lineage>
        <taxon>Bacteria</taxon>
        <taxon>Pseudomonadati</taxon>
        <taxon>Pseudomonadota</taxon>
        <taxon>Betaproteobacteria</taxon>
        <taxon>Burkholderiales</taxon>
        <taxon>Burkholderiaceae</taxon>
        <taxon>Paraburkholderia</taxon>
    </lineage>
</organism>
<evidence type="ECO:0000256" key="2">
    <source>
        <dbReference type="ARBA" id="ARBA00022692"/>
    </source>
</evidence>
<dbReference type="GO" id="GO:0005886">
    <property type="term" value="C:plasma membrane"/>
    <property type="evidence" value="ECO:0007669"/>
    <property type="project" value="TreeGrafter"/>
</dbReference>